<dbReference type="RefSeq" id="WP_139257404.1">
    <property type="nucleotide sequence ID" value="NZ_FRAR01000022.1"/>
</dbReference>
<sequence length="473" mass="52460">MIKKYLKLFLKWFALLLVMISLAVAFSFLEKGELAKEISFSLNLPSKAMWQEETPTSTDVRESANQWEFLSNPSEIIPELKEPSKRIKLMNGQVIGTLEAKEVRIYQDAQVGSIMAKEMAAIYGGTVTQDVKGSQVILAPDMRAEHERNPNYDFDPEIENRNRGIVYGNLIGEDIQTFVGTTIMGNAGSQESRLDLAGTIQGNVTGKQIILRSTATIHGNVITSTESVVMEPGANVLGKIINTENKAIKIVKAEPSGDNLFHYNTPNRYNGPERIVVQDDNISFLFLLWLPVLLGILATLFITYGFFTGDAAISMENVTLRPLKTLWSGFVSAALGIPLVFLLFITIIGIPISIALAITLVLAALVGMSGVCLKIGHKVSSTFDLKQFPQVKEMLLGILLVAHLVWIPLLGWLVLLVLGIMGLGSVTMIWYPRFKDRWSLWRQSRKQKKEDSTTEKQSEETPINIDCGDVKSE</sequence>
<feature type="region of interest" description="Disordered" evidence="1">
    <location>
        <begin position="444"/>
        <end position="473"/>
    </location>
</feature>
<dbReference type="EMBL" id="FRAR01000022">
    <property type="protein sequence ID" value="SHK73561.1"/>
    <property type="molecule type" value="Genomic_DNA"/>
</dbReference>
<keyword evidence="2" id="KW-0812">Transmembrane</keyword>
<evidence type="ECO:0000313" key="5">
    <source>
        <dbReference type="Proteomes" id="UP000183997"/>
    </source>
</evidence>
<dbReference type="Proteomes" id="UP000183997">
    <property type="component" value="Unassembled WGS sequence"/>
</dbReference>
<feature type="domain" description="DUF8173" evidence="3">
    <location>
        <begin position="318"/>
        <end position="426"/>
    </location>
</feature>
<dbReference type="Pfam" id="PF26514">
    <property type="entry name" value="DUF8173"/>
    <property type="match status" value="1"/>
</dbReference>
<dbReference type="AlphaFoldDB" id="A0A1M6UWN1"/>
<protein>
    <recommendedName>
        <fullName evidence="3">DUF8173 domain-containing protein</fullName>
    </recommendedName>
</protein>
<evidence type="ECO:0000259" key="3">
    <source>
        <dbReference type="Pfam" id="PF26514"/>
    </source>
</evidence>
<feature type="transmembrane region" description="Helical" evidence="2">
    <location>
        <begin position="327"/>
        <end position="348"/>
    </location>
</feature>
<gene>
    <name evidence="4" type="ORF">SAMN02745123_02946</name>
</gene>
<keyword evidence="5" id="KW-1185">Reference proteome</keyword>
<name>A0A1M6UWN1_9FIRM</name>
<evidence type="ECO:0000256" key="2">
    <source>
        <dbReference type="SAM" id="Phobius"/>
    </source>
</evidence>
<feature type="transmembrane region" description="Helical" evidence="2">
    <location>
        <begin position="354"/>
        <end position="376"/>
    </location>
</feature>
<dbReference type="STRING" id="1121421.SAMN02745123_02946"/>
<feature type="transmembrane region" description="Helical" evidence="2">
    <location>
        <begin position="284"/>
        <end position="307"/>
    </location>
</feature>
<evidence type="ECO:0000256" key="1">
    <source>
        <dbReference type="SAM" id="MobiDB-lite"/>
    </source>
</evidence>
<feature type="compositionally biased region" description="Basic and acidic residues" evidence="1">
    <location>
        <begin position="448"/>
        <end position="459"/>
    </location>
</feature>
<keyword evidence="2" id="KW-1133">Transmembrane helix</keyword>
<reference evidence="5" key="1">
    <citation type="submission" date="2016-11" db="EMBL/GenBank/DDBJ databases">
        <authorList>
            <person name="Varghese N."/>
            <person name="Submissions S."/>
        </authorList>
    </citation>
    <scope>NUCLEOTIDE SEQUENCE [LARGE SCALE GENOMIC DNA]</scope>
    <source>
        <strain evidence="5">DSM 10349</strain>
    </source>
</reference>
<evidence type="ECO:0000313" key="4">
    <source>
        <dbReference type="EMBL" id="SHK73561.1"/>
    </source>
</evidence>
<organism evidence="4 5">
    <name type="scientific">Desulforamulus aeronauticus DSM 10349</name>
    <dbReference type="NCBI Taxonomy" id="1121421"/>
    <lineage>
        <taxon>Bacteria</taxon>
        <taxon>Bacillati</taxon>
        <taxon>Bacillota</taxon>
        <taxon>Clostridia</taxon>
        <taxon>Eubacteriales</taxon>
        <taxon>Peptococcaceae</taxon>
        <taxon>Desulforamulus</taxon>
    </lineage>
</organism>
<proteinExistence type="predicted"/>
<accession>A0A1M6UWN1</accession>
<dbReference type="OrthoDB" id="1786102at2"/>
<keyword evidence="2" id="KW-0472">Membrane</keyword>
<dbReference type="InterPro" id="IPR058486">
    <property type="entry name" value="DUF8173"/>
</dbReference>